<evidence type="ECO:0000313" key="3">
    <source>
        <dbReference type="Proteomes" id="UP000008281"/>
    </source>
</evidence>
<dbReference type="EMBL" id="DS268409">
    <property type="protein sequence ID" value="EFO94981.1"/>
    <property type="molecule type" value="Genomic_DNA"/>
</dbReference>
<dbReference type="SUPFAM" id="SSF81321">
    <property type="entry name" value="Family A G protein-coupled receptor-like"/>
    <property type="match status" value="1"/>
</dbReference>
<dbReference type="FunCoup" id="E3LI07">
    <property type="interactions" value="11"/>
</dbReference>
<dbReference type="GeneID" id="9818067"/>
<dbReference type="Proteomes" id="UP000008281">
    <property type="component" value="Unassembled WGS sequence"/>
</dbReference>
<dbReference type="AlphaFoldDB" id="E3LI07"/>
<keyword evidence="1" id="KW-0472">Membrane</keyword>
<feature type="transmembrane region" description="Helical" evidence="1">
    <location>
        <begin position="277"/>
        <end position="300"/>
    </location>
</feature>
<dbReference type="PANTHER" id="PTHR46891">
    <property type="entry name" value="SERPENTINE RECEPTOR, CLASS H-RELATED"/>
    <property type="match status" value="1"/>
</dbReference>
<dbReference type="Pfam" id="PF10318">
    <property type="entry name" value="7TM_GPCR_Srh"/>
    <property type="match status" value="1"/>
</dbReference>
<keyword evidence="3" id="KW-1185">Reference proteome</keyword>
<dbReference type="PANTHER" id="PTHR46891:SF9">
    <property type="entry name" value="SERPENTINE RECEPTOR, CLASS H-RELATED"/>
    <property type="match status" value="1"/>
</dbReference>
<dbReference type="RefSeq" id="XP_003116085.2">
    <property type="nucleotide sequence ID" value="XM_003116037.2"/>
</dbReference>
<feature type="transmembrane region" description="Helical" evidence="1">
    <location>
        <begin position="53"/>
        <end position="78"/>
    </location>
</feature>
<feature type="transmembrane region" description="Helical" evidence="1">
    <location>
        <begin position="140"/>
        <end position="160"/>
    </location>
</feature>
<keyword evidence="1" id="KW-1133">Transmembrane helix</keyword>
<feature type="transmembrane region" description="Helical" evidence="1">
    <location>
        <begin position="243"/>
        <end position="271"/>
    </location>
</feature>
<dbReference type="eggNOG" id="ENOG502TFM0">
    <property type="taxonomic scope" value="Eukaryota"/>
</dbReference>
<feature type="transmembrane region" description="Helical" evidence="1">
    <location>
        <begin position="98"/>
        <end position="119"/>
    </location>
</feature>
<sequence>MISSCTPDTSYFASPEFLLFSLHGVTAVSVPIHLFGMYCILFRTPEQMKSVKFYFVNLHIWIVMYDYSVCLLTVPMLLLPTLAGYTLGLLTNMGVPTILQTISIFLFLEYVLLSILALFENRFHIICDFNWKPYWTSIRRVWLGAHYLIGLVILIPFAFLTPDQNIAKTLIFQQLPCLPDYIYNAPIFVTSDSYTYHITVLVTFLIFGVSEAILIILLLITNTIQRLRAKKMSQKLFEIQKKFFIALVIQMMVPLIFLLIPLSYACCVIYYNYYNQAITNIGVAMESIHGIVSTIVMIFIHRPYRDAFFSMFSKRPRSTSSKSSQRFNVSNNRVVPLRVSMNKV</sequence>
<dbReference type="InParanoid" id="E3LI07"/>
<dbReference type="CTD" id="9818067"/>
<organism evidence="3">
    <name type="scientific">Caenorhabditis remanei</name>
    <name type="common">Caenorhabditis vulgaris</name>
    <dbReference type="NCBI Taxonomy" id="31234"/>
    <lineage>
        <taxon>Eukaryota</taxon>
        <taxon>Metazoa</taxon>
        <taxon>Ecdysozoa</taxon>
        <taxon>Nematoda</taxon>
        <taxon>Chromadorea</taxon>
        <taxon>Rhabditida</taxon>
        <taxon>Rhabditina</taxon>
        <taxon>Rhabditomorpha</taxon>
        <taxon>Rhabditoidea</taxon>
        <taxon>Rhabditidae</taxon>
        <taxon>Peloderinae</taxon>
        <taxon>Caenorhabditis</taxon>
    </lineage>
</organism>
<dbReference type="HOGENOM" id="CLU_042960_1_1_1"/>
<dbReference type="InterPro" id="IPR019422">
    <property type="entry name" value="7TM_GPCR_serpentine_rcpt_Srh"/>
</dbReference>
<feature type="transmembrane region" description="Helical" evidence="1">
    <location>
        <begin position="17"/>
        <end position="41"/>
    </location>
</feature>
<proteinExistence type="predicted"/>
<dbReference type="Gene3D" id="1.20.1070.10">
    <property type="entry name" value="Rhodopsin 7-helix transmembrane proteins"/>
    <property type="match status" value="1"/>
</dbReference>
<dbReference type="KEGG" id="crq:GCK72_020214"/>
<evidence type="ECO:0000313" key="2">
    <source>
        <dbReference type="EMBL" id="EFO94981.1"/>
    </source>
</evidence>
<gene>
    <name evidence="2" type="primary">Cre-srh-129</name>
    <name evidence="2" type="ORF">CRE_08879</name>
</gene>
<evidence type="ECO:0000256" key="1">
    <source>
        <dbReference type="SAM" id="Phobius"/>
    </source>
</evidence>
<name>E3LI07_CAERE</name>
<feature type="transmembrane region" description="Helical" evidence="1">
    <location>
        <begin position="196"/>
        <end position="222"/>
    </location>
</feature>
<keyword evidence="1" id="KW-0812">Transmembrane</keyword>
<reference evidence="2" key="1">
    <citation type="submission" date="2007-07" db="EMBL/GenBank/DDBJ databases">
        <title>PCAP assembly of the Caenorhabditis remanei genome.</title>
        <authorList>
            <consortium name="The Caenorhabditis remanei Sequencing Consortium"/>
            <person name="Wilson R.K."/>
        </authorList>
    </citation>
    <scope>NUCLEOTIDE SEQUENCE [LARGE SCALE GENOMIC DNA]</scope>
    <source>
        <strain evidence="2">PB4641</strain>
    </source>
</reference>
<dbReference type="OMA" id="MIFIHRP"/>
<accession>E3LI07</accession>
<protein>
    <submittedName>
        <fullName evidence="2">CRE-SRH-129 protein</fullName>
    </submittedName>
</protein>